<evidence type="ECO:0000313" key="1">
    <source>
        <dbReference type="EMBL" id="WKD51495.1"/>
    </source>
</evidence>
<organism evidence="1 2">
    <name type="scientific">Microbulbifer spongiae</name>
    <dbReference type="NCBI Taxonomy" id="2944933"/>
    <lineage>
        <taxon>Bacteria</taxon>
        <taxon>Pseudomonadati</taxon>
        <taxon>Pseudomonadota</taxon>
        <taxon>Gammaproteobacteria</taxon>
        <taxon>Cellvibrionales</taxon>
        <taxon>Microbulbiferaceae</taxon>
        <taxon>Microbulbifer</taxon>
    </lineage>
</organism>
<sequence length="154" mass="16740">MTDIETRSQCAERTPANKQISLEDRYTLRKGRVLLSGIQALVRLPIDQMRMDQSRGLNTATFISGYRGSPLGGYDLQLSRAKGLLEQHNIRFQPGVNEELAATAVWGSQQVGLFEGAEVDGVCGIWYGKTPGVDRSCDAFRHANAAGSSPKGAL</sequence>
<dbReference type="RefSeq" id="WP_301418819.1">
    <property type="nucleotide sequence ID" value="NZ_CP098023.1"/>
</dbReference>
<protein>
    <recommendedName>
        <fullName evidence="3">Indolepyruvate ferredoxin oxidoreductase family protein</fullName>
    </recommendedName>
</protein>
<gene>
    <name evidence="1" type="ORF">M8T91_08780</name>
</gene>
<dbReference type="Gene3D" id="3.40.50.970">
    <property type="match status" value="1"/>
</dbReference>
<name>A0ABY9EEY1_9GAMM</name>
<dbReference type="Proteomes" id="UP001321520">
    <property type="component" value="Chromosome"/>
</dbReference>
<proteinExistence type="predicted"/>
<reference evidence="1 2" key="1">
    <citation type="submission" date="2022-05" db="EMBL/GenBank/DDBJ databases">
        <title>Microbulbifer sp. nov., isolated from sponge.</title>
        <authorList>
            <person name="Gao L."/>
        </authorList>
    </citation>
    <scope>NUCLEOTIDE SEQUENCE [LARGE SCALE GENOMIC DNA]</scope>
    <source>
        <strain evidence="1 2">MI-G</strain>
    </source>
</reference>
<evidence type="ECO:0000313" key="2">
    <source>
        <dbReference type="Proteomes" id="UP001321520"/>
    </source>
</evidence>
<keyword evidence="2" id="KW-1185">Reference proteome</keyword>
<dbReference type="EMBL" id="CP098023">
    <property type="protein sequence ID" value="WKD51495.1"/>
    <property type="molecule type" value="Genomic_DNA"/>
</dbReference>
<accession>A0ABY9EEY1</accession>
<evidence type="ECO:0008006" key="3">
    <source>
        <dbReference type="Google" id="ProtNLM"/>
    </source>
</evidence>